<proteinExistence type="predicted"/>
<keyword evidence="3" id="KW-1185">Reference proteome</keyword>
<protein>
    <recommendedName>
        <fullName evidence="4">G protein-coupled receptor</fullName>
    </recommendedName>
</protein>
<accession>A0AAV5TGL0</accession>
<dbReference type="EMBL" id="BTSX01000004">
    <property type="protein sequence ID" value="GMS93534.1"/>
    <property type="molecule type" value="Genomic_DNA"/>
</dbReference>
<reference evidence="2" key="1">
    <citation type="submission" date="2023-10" db="EMBL/GenBank/DDBJ databases">
        <title>Genome assembly of Pristionchus species.</title>
        <authorList>
            <person name="Yoshida K."/>
            <person name="Sommer R.J."/>
        </authorList>
    </citation>
    <scope>NUCLEOTIDE SEQUENCE</scope>
    <source>
        <strain evidence="2">RS0144</strain>
    </source>
</reference>
<keyword evidence="1" id="KW-0812">Transmembrane</keyword>
<comment type="caution">
    <text evidence="2">The sequence shown here is derived from an EMBL/GenBank/DDBJ whole genome shotgun (WGS) entry which is preliminary data.</text>
</comment>
<dbReference type="Proteomes" id="UP001432027">
    <property type="component" value="Unassembled WGS sequence"/>
</dbReference>
<evidence type="ECO:0000313" key="2">
    <source>
        <dbReference type="EMBL" id="GMS93534.1"/>
    </source>
</evidence>
<organism evidence="2 3">
    <name type="scientific">Pristionchus entomophagus</name>
    <dbReference type="NCBI Taxonomy" id="358040"/>
    <lineage>
        <taxon>Eukaryota</taxon>
        <taxon>Metazoa</taxon>
        <taxon>Ecdysozoa</taxon>
        <taxon>Nematoda</taxon>
        <taxon>Chromadorea</taxon>
        <taxon>Rhabditida</taxon>
        <taxon>Rhabditina</taxon>
        <taxon>Diplogasteromorpha</taxon>
        <taxon>Diplogasteroidea</taxon>
        <taxon>Neodiplogasteridae</taxon>
        <taxon>Pristionchus</taxon>
    </lineage>
</organism>
<dbReference type="AlphaFoldDB" id="A0AAV5TGL0"/>
<evidence type="ECO:0000256" key="1">
    <source>
        <dbReference type="SAM" id="Phobius"/>
    </source>
</evidence>
<feature type="transmembrane region" description="Helical" evidence="1">
    <location>
        <begin position="20"/>
        <end position="48"/>
    </location>
</feature>
<gene>
    <name evidence="2" type="ORF">PENTCL1PPCAC_15709</name>
</gene>
<keyword evidence="1" id="KW-1133">Transmembrane helix</keyword>
<name>A0AAV5TGL0_9BILA</name>
<evidence type="ECO:0008006" key="4">
    <source>
        <dbReference type="Google" id="ProtNLM"/>
    </source>
</evidence>
<keyword evidence="1" id="KW-0472">Membrane</keyword>
<feature type="non-terminal residue" evidence="2">
    <location>
        <position position="1"/>
    </location>
</feature>
<evidence type="ECO:0000313" key="3">
    <source>
        <dbReference type="Proteomes" id="UP001432027"/>
    </source>
</evidence>
<sequence length="90" mass="10473">ITWIRDRGAYYAEERSLFTTLVITSCILTLIGCAAICLTIFIHMFYTLRKDSMKRSKKATHIITRSLINLFTQVILPEFKVIKDQHHILS</sequence>